<dbReference type="PANTHER" id="PTHR24286:SF217">
    <property type="entry name" value="OS07G0520300 PROTEIN"/>
    <property type="match status" value="1"/>
</dbReference>
<keyword evidence="4" id="KW-1185">Reference proteome</keyword>
<keyword evidence="2" id="KW-0408">Iron</keyword>
<proteinExistence type="predicted"/>
<evidence type="ECO:0000313" key="4">
    <source>
        <dbReference type="Proteomes" id="UP000017836"/>
    </source>
</evidence>
<evidence type="ECO:0000256" key="2">
    <source>
        <dbReference type="ARBA" id="ARBA00023004"/>
    </source>
</evidence>
<reference evidence="4" key="1">
    <citation type="journal article" date="2013" name="Science">
        <title>The Amborella genome and the evolution of flowering plants.</title>
        <authorList>
            <consortium name="Amborella Genome Project"/>
        </authorList>
    </citation>
    <scope>NUCLEOTIDE SEQUENCE [LARGE SCALE GENOMIC DNA]</scope>
</reference>
<dbReference type="Gramene" id="ERN19623">
    <property type="protein sequence ID" value="ERN19623"/>
    <property type="gene ID" value="AMTR_s00062p00138120"/>
</dbReference>
<dbReference type="AlphaFoldDB" id="U5DGS1"/>
<name>U5DGS1_AMBTC</name>
<gene>
    <name evidence="3" type="ORF">AMTR_s00062p00138120</name>
</gene>
<dbReference type="PANTHER" id="PTHR24286">
    <property type="entry name" value="CYTOCHROME P450 26"/>
    <property type="match status" value="1"/>
</dbReference>
<protein>
    <recommendedName>
        <fullName evidence="5">Cytochrome P450</fullName>
    </recommendedName>
</protein>
<dbReference type="SUPFAM" id="SSF48264">
    <property type="entry name" value="Cytochrome P450"/>
    <property type="match status" value="1"/>
</dbReference>
<sequence>MDASIFMSLLLLLASLPFFLLLIARRRSEKLPPGSLGIPLVGNSLALLRAMRNDRAEKWIEEKIRKHGPIFKVTLFGCPTVALSGSPANKFIFTAKDDTFINQQPRPIQRILGERTLLDVSGEDHKRLRTALSMFLRPEVLKEDVRKMDKEVGRHLDRHWEGWQELKVLKIGKLDWPVWIENHWGRFDKNSRFNRSLSTSNRVRKVLAGLIRVKKAQVGLGSGPLHKDLITSLVSIKGEDGRRTLSEDEMIDNVILAMVAGHDTSSILMTFLIRLLAMDSLLYAGVYNEQVEVARAKVSDEPLTWDDRGKMKYTWRLALETLRIIPPIFGSFKKAMRDIHYGGYLIPKGWQVSDLDSPSLTKVMPELDWVMNLGNVGLNRIVRADVSFREAESVCRTSCDSCLSNPKAFHKRKLPLPDAGSCLQFVALPRERFIPRNIQ</sequence>
<dbReference type="Proteomes" id="UP000017836">
    <property type="component" value="Unassembled WGS sequence"/>
</dbReference>
<dbReference type="OMA" id="DECWASR"/>
<evidence type="ECO:0008006" key="5">
    <source>
        <dbReference type="Google" id="ProtNLM"/>
    </source>
</evidence>
<dbReference type="GO" id="GO:0020037">
    <property type="term" value="F:heme binding"/>
    <property type="evidence" value="ECO:0007669"/>
    <property type="project" value="InterPro"/>
</dbReference>
<organism evidence="3 4">
    <name type="scientific">Amborella trichopoda</name>
    <dbReference type="NCBI Taxonomy" id="13333"/>
    <lineage>
        <taxon>Eukaryota</taxon>
        <taxon>Viridiplantae</taxon>
        <taxon>Streptophyta</taxon>
        <taxon>Embryophyta</taxon>
        <taxon>Tracheophyta</taxon>
        <taxon>Spermatophyta</taxon>
        <taxon>Magnoliopsida</taxon>
        <taxon>Amborellales</taxon>
        <taxon>Amborellaceae</taxon>
        <taxon>Amborella</taxon>
    </lineage>
</organism>
<dbReference type="InterPro" id="IPR036396">
    <property type="entry name" value="Cyt_P450_sf"/>
</dbReference>
<dbReference type="Pfam" id="PF00067">
    <property type="entry name" value="p450"/>
    <property type="match status" value="2"/>
</dbReference>
<dbReference type="EMBL" id="KI392068">
    <property type="protein sequence ID" value="ERN19623.1"/>
    <property type="molecule type" value="Genomic_DNA"/>
</dbReference>
<dbReference type="Gene3D" id="1.10.630.10">
    <property type="entry name" value="Cytochrome P450"/>
    <property type="match status" value="1"/>
</dbReference>
<dbReference type="eggNOG" id="KOG0157">
    <property type="taxonomic scope" value="Eukaryota"/>
</dbReference>
<dbReference type="InterPro" id="IPR001128">
    <property type="entry name" value="Cyt_P450"/>
</dbReference>
<dbReference type="HOGENOM" id="CLU_001570_15_5_1"/>
<evidence type="ECO:0000256" key="1">
    <source>
        <dbReference type="ARBA" id="ARBA00022723"/>
    </source>
</evidence>
<dbReference type="GO" id="GO:0005506">
    <property type="term" value="F:iron ion binding"/>
    <property type="evidence" value="ECO:0007669"/>
    <property type="project" value="InterPro"/>
</dbReference>
<dbReference type="GO" id="GO:0016705">
    <property type="term" value="F:oxidoreductase activity, acting on paired donors, with incorporation or reduction of molecular oxygen"/>
    <property type="evidence" value="ECO:0007669"/>
    <property type="project" value="InterPro"/>
</dbReference>
<accession>U5DGS1</accession>
<keyword evidence="1" id="KW-0479">Metal-binding</keyword>
<evidence type="ECO:0000313" key="3">
    <source>
        <dbReference type="EMBL" id="ERN19623.1"/>
    </source>
</evidence>
<dbReference type="GO" id="GO:0004497">
    <property type="term" value="F:monooxygenase activity"/>
    <property type="evidence" value="ECO:0000318"/>
    <property type="project" value="GO_Central"/>
</dbReference>